<evidence type="ECO:0000313" key="4">
    <source>
        <dbReference type="Proteomes" id="UP000327044"/>
    </source>
</evidence>
<evidence type="ECO:0000313" key="3">
    <source>
        <dbReference type="EMBL" id="KAB0791881.1"/>
    </source>
</evidence>
<dbReference type="Proteomes" id="UP000327044">
    <property type="component" value="Unassembled WGS sequence"/>
</dbReference>
<organism evidence="3 4">
    <name type="scientific">Photinus pyralis</name>
    <name type="common">Common eastern firefly</name>
    <name type="synonym">Lampyris pyralis</name>
    <dbReference type="NCBI Taxonomy" id="7054"/>
    <lineage>
        <taxon>Eukaryota</taxon>
        <taxon>Metazoa</taxon>
        <taxon>Ecdysozoa</taxon>
        <taxon>Arthropoda</taxon>
        <taxon>Hexapoda</taxon>
        <taxon>Insecta</taxon>
        <taxon>Pterygota</taxon>
        <taxon>Neoptera</taxon>
        <taxon>Endopterygota</taxon>
        <taxon>Coleoptera</taxon>
        <taxon>Polyphaga</taxon>
        <taxon>Elateriformia</taxon>
        <taxon>Elateroidea</taxon>
        <taxon>Lampyridae</taxon>
        <taxon>Lampyrinae</taxon>
        <taxon>Photinus</taxon>
    </lineage>
</organism>
<feature type="region of interest" description="Disordered" evidence="1">
    <location>
        <begin position="77"/>
        <end position="109"/>
    </location>
</feature>
<accession>A0A5N4A3K2</accession>
<feature type="signal peptide" evidence="2">
    <location>
        <begin position="1"/>
        <end position="18"/>
    </location>
</feature>
<evidence type="ECO:0000256" key="2">
    <source>
        <dbReference type="SAM" id="SignalP"/>
    </source>
</evidence>
<gene>
    <name evidence="3" type="ORF">PPYR_03681</name>
</gene>
<comment type="caution">
    <text evidence="3">The sequence shown here is derived from an EMBL/GenBank/DDBJ whole genome shotgun (WGS) entry which is preliminary data.</text>
</comment>
<dbReference type="InParanoid" id="A0A5N4A3K2"/>
<reference evidence="3 4" key="1">
    <citation type="journal article" date="2018" name="Elife">
        <title>Firefly genomes illuminate parallel origins of bioluminescence in beetles.</title>
        <authorList>
            <person name="Fallon T.R."/>
            <person name="Lower S.E."/>
            <person name="Chang C.H."/>
            <person name="Bessho-Uehara M."/>
            <person name="Martin G.J."/>
            <person name="Bewick A.J."/>
            <person name="Behringer M."/>
            <person name="Debat H.J."/>
            <person name="Wong I."/>
            <person name="Day J.C."/>
            <person name="Suvorov A."/>
            <person name="Silva C.J."/>
            <person name="Stanger-Hall K.F."/>
            <person name="Hall D.W."/>
            <person name="Schmitz R.J."/>
            <person name="Nelson D.R."/>
            <person name="Lewis S.M."/>
            <person name="Shigenobu S."/>
            <person name="Bybee S.M."/>
            <person name="Larracuente A.M."/>
            <person name="Oba Y."/>
            <person name="Weng J.K."/>
        </authorList>
    </citation>
    <scope>NUCLEOTIDE SEQUENCE [LARGE SCALE GENOMIC DNA]</scope>
    <source>
        <strain evidence="3">1611_PpyrPB1</strain>
        <tissue evidence="3">Whole body</tissue>
    </source>
</reference>
<keyword evidence="4" id="KW-1185">Reference proteome</keyword>
<sequence length="109" mass="11717">MYIKTLLATLFLVHAVNAALKCYTCDSTKGHTNCQSGSGVSSVECGMAPPVISKACLQYSETVDGSTKYVRECSGRKNNVSPCQRMRDQGRKLPSCSDCDKSNCNGTPL</sequence>
<dbReference type="EMBL" id="VVIM01000011">
    <property type="protein sequence ID" value="KAB0791881.1"/>
    <property type="molecule type" value="Genomic_DNA"/>
</dbReference>
<evidence type="ECO:0000256" key="1">
    <source>
        <dbReference type="SAM" id="MobiDB-lite"/>
    </source>
</evidence>
<evidence type="ECO:0008006" key="5">
    <source>
        <dbReference type="Google" id="ProtNLM"/>
    </source>
</evidence>
<feature type="chain" id="PRO_5024446610" description="Protein sleepless" evidence="2">
    <location>
        <begin position="19"/>
        <end position="109"/>
    </location>
</feature>
<proteinExistence type="predicted"/>
<dbReference type="AlphaFoldDB" id="A0A5N4A3K2"/>
<keyword evidence="2" id="KW-0732">Signal</keyword>
<protein>
    <recommendedName>
        <fullName evidence="5">Protein sleepless</fullName>
    </recommendedName>
</protein>
<name>A0A5N4A3K2_PHOPY</name>